<feature type="chain" id="PRO_5011485544" description="Bacteriocin (Lactococcin_972)" evidence="1">
    <location>
        <begin position="26"/>
        <end position="112"/>
    </location>
</feature>
<dbReference type="Proteomes" id="UP000198564">
    <property type="component" value="Unassembled WGS sequence"/>
</dbReference>
<evidence type="ECO:0008006" key="4">
    <source>
        <dbReference type="Google" id="ProtNLM"/>
    </source>
</evidence>
<name>A0A1H6VQ43_9LACT</name>
<dbReference type="EMBL" id="FNYW01000051">
    <property type="protein sequence ID" value="SEJ02185.1"/>
    <property type="molecule type" value="Genomic_DNA"/>
</dbReference>
<evidence type="ECO:0000313" key="3">
    <source>
        <dbReference type="Proteomes" id="UP000198564"/>
    </source>
</evidence>
<keyword evidence="1" id="KW-0732">Signal</keyword>
<reference evidence="3" key="1">
    <citation type="submission" date="2016-10" db="EMBL/GenBank/DDBJ databases">
        <authorList>
            <person name="Varghese N."/>
            <person name="Submissions S."/>
        </authorList>
    </citation>
    <scope>NUCLEOTIDE SEQUENCE [LARGE SCALE GENOMIC DNA]</scope>
    <source>
        <strain evidence="3">DSM 25751</strain>
    </source>
</reference>
<evidence type="ECO:0000256" key="1">
    <source>
        <dbReference type="SAM" id="SignalP"/>
    </source>
</evidence>
<keyword evidence="3" id="KW-1185">Reference proteome</keyword>
<dbReference type="AlphaFoldDB" id="A0A1H6VQ43"/>
<dbReference type="OrthoDB" id="2339755at2"/>
<feature type="signal peptide" evidence="1">
    <location>
        <begin position="1"/>
        <end position="25"/>
    </location>
</feature>
<protein>
    <recommendedName>
        <fullName evidence="4">Bacteriocin (Lactococcin_972)</fullName>
    </recommendedName>
</protein>
<gene>
    <name evidence="2" type="ORF">SAMN04488113_1513</name>
</gene>
<proteinExistence type="predicted"/>
<dbReference type="RefSeq" id="WP_091636499.1">
    <property type="nucleotide sequence ID" value="NZ_FNYW01000051.1"/>
</dbReference>
<evidence type="ECO:0000313" key="2">
    <source>
        <dbReference type="EMBL" id="SEJ02185.1"/>
    </source>
</evidence>
<organism evidence="2 3">
    <name type="scientific">Alkalibacterium gilvum</name>
    <dbReference type="NCBI Taxonomy" id="1130080"/>
    <lineage>
        <taxon>Bacteria</taxon>
        <taxon>Bacillati</taxon>
        <taxon>Bacillota</taxon>
        <taxon>Bacilli</taxon>
        <taxon>Lactobacillales</taxon>
        <taxon>Carnobacteriaceae</taxon>
        <taxon>Alkalibacterium</taxon>
    </lineage>
</organism>
<accession>A0A1H6VQ43</accession>
<sequence length="112" mass="12135">MKKKKSIITILFASVVMILSSNVSAATGSWSSEWGYDVNGASKIGAISSMGDSAYYFQFQVWGAGSDILSHSTKQIGPHQSYSTTHYSAALQKKQGRISASSYVTFTPIFNH</sequence>